<reference evidence="2" key="1">
    <citation type="submission" date="2021-02" db="EMBL/GenBank/DDBJ databases">
        <authorList>
            <person name="Nowell W R."/>
        </authorList>
    </citation>
    <scope>NUCLEOTIDE SEQUENCE</scope>
</reference>
<evidence type="ECO:0000313" key="2">
    <source>
        <dbReference type="EMBL" id="CAF3935782.1"/>
    </source>
</evidence>
<name>A0A819JMU4_9BILA</name>
<feature type="region of interest" description="Disordered" evidence="1">
    <location>
        <begin position="429"/>
        <end position="458"/>
    </location>
</feature>
<feature type="region of interest" description="Disordered" evidence="1">
    <location>
        <begin position="553"/>
        <end position="584"/>
    </location>
</feature>
<feature type="compositionally biased region" description="Polar residues" evidence="1">
    <location>
        <begin position="446"/>
        <end position="458"/>
    </location>
</feature>
<organism evidence="2 3">
    <name type="scientific">Rotaria sordida</name>
    <dbReference type="NCBI Taxonomy" id="392033"/>
    <lineage>
        <taxon>Eukaryota</taxon>
        <taxon>Metazoa</taxon>
        <taxon>Spiralia</taxon>
        <taxon>Gnathifera</taxon>
        <taxon>Rotifera</taxon>
        <taxon>Eurotatoria</taxon>
        <taxon>Bdelloidea</taxon>
        <taxon>Philodinida</taxon>
        <taxon>Philodinidae</taxon>
        <taxon>Rotaria</taxon>
    </lineage>
</organism>
<evidence type="ECO:0000256" key="1">
    <source>
        <dbReference type="SAM" id="MobiDB-lite"/>
    </source>
</evidence>
<dbReference type="AlphaFoldDB" id="A0A819JMU4"/>
<protein>
    <recommendedName>
        <fullName evidence="4">Tesmin/TSO1-like CXC domain-containing protein</fullName>
    </recommendedName>
</protein>
<feature type="compositionally biased region" description="Polar residues" evidence="1">
    <location>
        <begin position="575"/>
        <end position="584"/>
    </location>
</feature>
<evidence type="ECO:0000313" key="3">
    <source>
        <dbReference type="Proteomes" id="UP000663874"/>
    </source>
</evidence>
<comment type="caution">
    <text evidence="2">The sequence shown here is derived from an EMBL/GenBank/DDBJ whole genome shotgun (WGS) entry which is preliminary data.</text>
</comment>
<sequence>MNRLMGDCIDFKKNSCDSYTEVTTSSIPLRTPNGSSITFIRDEGNKILSVYDLKYDDILDIDHHHELIHNNRAMIAARIRECWSTQTCIDALPKGKVLVISGPDDTAVTLKRSDRPFEDYLLVSNHIEADTRLFIHAQAMSFDDIKSIVIQASDTDVIILAIAHALSFNVDNIFVKSFNTRAKLTTYINIREIALRIKYKFSINPIILLVIHALSGCDTTSFIKNISKPNMFRTFFSNTNRYESLNDFFRLPLTTNAISTAERLLLDCFSSSNTVSSLDALRGVMARSAFKRNRSSFVAPTLPPSNNAFYYHCHRASRQIQIWHQVYQSDMVIGSMDSWEGYEIIENEIHLKWLSIEHLPSDPRLSVCGKCSSNCKFCSCGKKGIVCTLLCKCSATKCENRINNSKVVHLNKIHSNEIDLENSISTNSSELNQSNLVESEDEESSRNSGSFVSNNISDTESDDYELSQLYRSSHHSMSSLTDDEKIEKNSISIIHIEHSYAKISNDQNNELYEPEDNDDLTIQRNIQSQKLNSFDVHSDSSLKIPLSPISFSQPTTSTPRILSQSKNNARRNAKKYSTNDENFPSESSLHYWSFTN</sequence>
<accession>A0A819JMU4</accession>
<dbReference type="EMBL" id="CAJOBE010004525">
    <property type="protein sequence ID" value="CAF3935782.1"/>
    <property type="molecule type" value="Genomic_DNA"/>
</dbReference>
<feature type="compositionally biased region" description="Polar residues" evidence="1">
    <location>
        <begin position="553"/>
        <end position="567"/>
    </location>
</feature>
<proteinExistence type="predicted"/>
<dbReference type="Proteomes" id="UP000663874">
    <property type="component" value="Unassembled WGS sequence"/>
</dbReference>
<evidence type="ECO:0008006" key="4">
    <source>
        <dbReference type="Google" id="ProtNLM"/>
    </source>
</evidence>
<gene>
    <name evidence="2" type="ORF">FNK824_LOCUS22393</name>
</gene>